<sequence length="968" mass="106123">MKHANNDSLRELSDGEEIKVSPLDRISGQRVSTRQRSLQNSERALNQQKMEQARLQNQTTYMVEEQHQRFTRQKTAIAQRCHTTLNTEHGLSHIPVNDRFIGQDDDLGRQVEQNWNSSQQTNDLDQRDQVKSKRVQTQNGDQVNPKERKGEGIVLKSSRRPVKAKILDVVSPSLQSDGHAFLQTSQIPLVNTETAIQCQPQLMHESEVQMSNHVSRRFHFSKESTALLKKWLLEHIESPYLKYADKVSLSRDTGLSQKQVQNWFTNVRKRILGPLLSKYKGKHNMKKIVLKLKLKLDSSDSESIQDDSEEEDYSEGVHNEKTELNGKRKVHDSDFDEERQINKGANNIARDINLQIKGNRIGKGSRFSEQSISHKSSYEPEHESIQYQRFQVNKRRLLDQQNVPQFMHCDDKRSNGFNFPGKESDKAQLGKQTQDQTQSIQSLKQNKRPNHSSGKNGQRSNGKKDNSVQNLDNLSQLRIPANIFPLNERIDEAFQNIKSNQRAQYQSLSQLRSKISQRQANNDTKVSLYLEGINKYNEMFAKGSDNAALQIISENASNGSNNGQDNGSGGSGSGFTGSNMAFLDSTAGQRNISGSNAAGSGNSGSNGSNVQFVPVLIVCCPNLLKNEACGCGHQQSVQIPVNGSVMNHLINALNNPQLQGSAVGGGGGSGSTVQNNSQSKGASGPQQTWTSFLTGSALSRLNQGNNSSGHTGSTTQPMQNGSNGGQTGIAQTINGGGGHSGSHHMINRSHSTSNYFGQNNSIGKYSRVENNQSCNNYSAANQLNLRQQQSNALSPFALRGENRAQPEVTTKLPPLGSLGLSNQSVVEPNLIINKSARLHQNSGIFPANSFLQEISHSLMGQSSAAALLPSSSSKGPTMAVVTGSMLALRAQVPSMADSVMQLPQTPSAAFSTPSFMPLSMNFGVGNDDTINFGFMREQPSLNIGGISPIGADGASGQDMINSQQQQKY</sequence>
<dbReference type="Gene3D" id="1.10.10.60">
    <property type="entry name" value="Homeodomain-like"/>
    <property type="match status" value="1"/>
</dbReference>
<dbReference type="EMBL" id="RRYP01001807">
    <property type="protein sequence ID" value="TNV85474.1"/>
    <property type="molecule type" value="Genomic_DNA"/>
</dbReference>
<feature type="domain" description="Homeobox" evidence="6">
    <location>
        <begin position="211"/>
        <end position="270"/>
    </location>
</feature>
<feature type="region of interest" description="Disordered" evidence="5">
    <location>
        <begin position="558"/>
        <end position="580"/>
    </location>
</feature>
<comment type="caution">
    <text evidence="7">The sequence shown here is derived from an EMBL/GenBank/DDBJ whole genome shotgun (WGS) entry which is preliminary data.</text>
</comment>
<evidence type="ECO:0000256" key="2">
    <source>
        <dbReference type="ARBA" id="ARBA00023155"/>
    </source>
</evidence>
<evidence type="ECO:0000313" key="8">
    <source>
        <dbReference type="Proteomes" id="UP000785679"/>
    </source>
</evidence>
<feature type="DNA-binding region" description="Homeobox" evidence="4">
    <location>
        <begin position="213"/>
        <end position="271"/>
    </location>
</feature>
<comment type="subcellular location">
    <subcellularLocation>
        <location evidence="4">Nucleus</location>
    </subcellularLocation>
</comment>
<dbReference type="OrthoDB" id="10056939at2759"/>
<evidence type="ECO:0000259" key="6">
    <source>
        <dbReference type="PROSITE" id="PS50071"/>
    </source>
</evidence>
<dbReference type="InterPro" id="IPR050224">
    <property type="entry name" value="TALE_homeobox"/>
</dbReference>
<dbReference type="GO" id="GO:0006355">
    <property type="term" value="P:regulation of DNA-templated transcription"/>
    <property type="evidence" value="ECO:0007669"/>
    <property type="project" value="InterPro"/>
</dbReference>
<feature type="compositionally biased region" description="Polar residues" evidence="5">
    <location>
        <begin position="430"/>
        <end position="444"/>
    </location>
</feature>
<dbReference type="Pfam" id="PF05920">
    <property type="entry name" value="Homeobox_KN"/>
    <property type="match status" value="1"/>
</dbReference>
<feature type="region of interest" description="Disordered" evidence="5">
    <location>
        <begin position="660"/>
        <end position="753"/>
    </location>
</feature>
<feature type="region of interest" description="Disordered" evidence="5">
    <location>
        <begin position="364"/>
        <end position="384"/>
    </location>
</feature>
<keyword evidence="2 4" id="KW-0371">Homeobox</keyword>
<feature type="region of interest" description="Disordered" evidence="5">
    <location>
        <begin position="115"/>
        <end position="155"/>
    </location>
</feature>
<dbReference type="SUPFAM" id="SSF46689">
    <property type="entry name" value="Homeodomain-like"/>
    <property type="match status" value="1"/>
</dbReference>
<organism evidence="7 8">
    <name type="scientific">Halteria grandinella</name>
    <dbReference type="NCBI Taxonomy" id="5974"/>
    <lineage>
        <taxon>Eukaryota</taxon>
        <taxon>Sar</taxon>
        <taxon>Alveolata</taxon>
        <taxon>Ciliophora</taxon>
        <taxon>Intramacronucleata</taxon>
        <taxon>Spirotrichea</taxon>
        <taxon>Stichotrichia</taxon>
        <taxon>Sporadotrichida</taxon>
        <taxon>Halteriidae</taxon>
        <taxon>Halteria</taxon>
    </lineage>
</organism>
<feature type="compositionally biased region" description="Polar residues" evidence="5">
    <location>
        <begin position="958"/>
        <end position="968"/>
    </location>
</feature>
<keyword evidence="1 4" id="KW-0238">DNA-binding</keyword>
<keyword evidence="3 4" id="KW-0539">Nucleus</keyword>
<dbReference type="GO" id="GO:0003677">
    <property type="term" value="F:DNA binding"/>
    <property type="evidence" value="ECO:0007669"/>
    <property type="project" value="UniProtKB-UniRule"/>
</dbReference>
<dbReference type="InterPro" id="IPR001356">
    <property type="entry name" value="HD"/>
</dbReference>
<evidence type="ECO:0000256" key="3">
    <source>
        <dbReference type="ARBA" id="ARBA00023242"/>
    </source>
</evidence>
<gene>
    <name evidence="7" type="ORF">FGO68_gene10073</name>
</gene>
<feature type="region of interest" description="Disordered" evidence="5">
    <location>
        <begin position="27"/>
        <end position="47"/>
    </location>
</feature>
<feature type="region of interest" description="Disordered" evidence="5">
    <location>
        <begin position="407"/>
        <end position="473"/>
    </location>
</feature>
<feature type="region of interest" description="Disordered" evidence="5">
    <location>
        <begin position="945"/>
        <end position="968"/>
    </location>
</feature>
<evidence type="ECO:0000313" key="7">
    <source>
        <dbReference type="EMBL" id="TNV85474.1"/>
    </source>
</evidence>
<proteinExistence type="predicted"/>
<feature type="compositionally biased region" description="Polar residues" evidence="5">
    <location>
        <begin position="29"/>
        <end position="47"/>
    </location>
</feature>
<evidence type="ECO:0000256" key="1">
    <source>
        <dbReference type="ARBA" id="ARBA00023125"/>
    </source>
</evidence>
<feature type="compositionally biased region" description="Acidic residues" evidence="5">
    <location>
        <begin position="301"/>
        <end position="314"/>
    </location>
</feature>
<dbReference type="CDD" id="cd00086">
    <property type="entry name" value="homeodomain"/>
    <property type="match status" value="1"/>
</dbReference>
<dbReference type="GO" id="GO:0005634">
    <property type="term" value="C:nucleus"/>
    <property type="evidence" value="ECO:0007669"/>
    <property type="project" value="UniProtKB-SubCell"/>
</dbReference>
<keyword evidence="8" id="KW-1185">Reference proteome</keyword>
<dbReference type="PANTHER" id="PTHR11850">
    <property type="entry name" value="HOMEOBOX PROTEIN TRANSCRIPTION FACTORS"/>
    <property type="match status" value="1"/>
</dbReference>
<dbReference type="InterPro" id="IPR009057">
    <property type="entry name" value="Homeodomain-like_sf"/>
</dbReference>
<name>A0A8J8T7R5_HALGN</name>
<dbReference type="SMART" id="SM00389">
    <property type="entry name" value="HOX"/>
    <property type="match status" value="1"/>
</dbReference>
<reference evidence="7" key="1">
    <citation type="submission" date="2019-06" db="EMBL/GenBank/DDBJ databases">
        <authorList>
            <person name="Zheng W."/>
        </authorList>
    </citation>
    <scope>NUCLEOTIDE SEQUENCE</scope>
    <source>
        <strain evidence="7">QDHG01</strain>
    </source>
</reference>
<feature type="compositionally biased region" description="Gly residues" evidence="5">
    <location>
        <begin position="566"/>
        <end position="575"/>
    </location>
</feature>
<feature type="compositionally biased region" description="Polar residues" evidence="5">
    <location>
        <begin position="680"/>
        <end position="721"/>
    </location>
</feature>
<evidence type="ECO:0000256" key="5">
    <source>
        <dbReference type="SAM" id="MobiDB-lite"/>
    </source>
</evidence>
<evidence type="ECO:0000256" key="4">
    <source>
        <dbReference type="PROSITE-ProRule" id="PRU00108"/>
    </source>
</evidence>
<accession>A0A8J8T7R5</accession>
<protein>
    <recommendedName>
        <fullName evidence="6">Homeobox domain-containing protein</fullName>
    </recommendedName>
</protein>
<feature type="compositionally biased region" description="Polar residues" evidence="5">
    <location>
        <begin position="451"/>
        <end position="460"/>
    </location>
</feature>
<dbReference type="Proteomes" id="UP000785679">
    <property type="component" value="Unassembled WGS sequence"/>
</dbReference>
<dbReference type="PROSITE" id="PS50071">
    <property type="entry name" value="HOMEOBOX_2"/>
    <property type="match status" value="1"/>
</dbReference>
<feature type="compositionally biased region" description="Basic and acidic residues" evidence="5">
    <location>
        <begin position="315"/>
        <end position="326"/>
    </location>
</feature>
<feature type="region of interest" description="Disordered" evidence="5">
    <location>
        <begin position="301"/>
        <end position="342"/>
    </location>
</feature>
<dbReference type="InterPro" id="IPR008422">
    <property type="entry name" value="KN_HD"/>
</dbReference>
<dbReference type="AlphaFoldDB" id="A0A8J8T7R5"/>